<reference evidence="4 5" key="1">
    <citation type="submission" date="2018-12" db="EMBL/GenBank/DDBJ databases">
        <title>Complete genome sequence of Flaviflexus sp. H23T48.</title>
        <authorList>
            <person name="Bae J.-W."/>
            <person name="Lee J.-Y."/>
        </authorList>
    </citation>
    <scope>NUCLEOTIDE SEQUENCE [LARGE SCALE GENOMIC DNA]</scope>
    <source>
        <strain evidence="4 5">H23T48</strain>
    </source>
</reference>
<organism evidence="4 5">
    <name type="scientific">Flaviflexus ciconiae</name>
    <dbReference type="NCBI Taxonomy" id="2496867"/>
    <lineage>
        <taxon>Bacteria</taxon>
        <taxon>Bacillati</taxon>
        <taxon>Actinomycetota</taxon>
        <taxon>Actinomycetes</taxon>
        <taxon>Actinomycetales</taxon>
        <taxon>Actinomycetaceae</taxon>
        <taxon>Flaviflexus</taxon>
    </lineage>
</organism>
<keyword evidence="1 2" id="KW-0238">DNA-binding</keyword>
<evidence type="ECO:0000256" key="2">
    <source>
        <dbReference type="PROSITE-ProRule" id="PRU00335"/>
    </source>
</evidence>
<dbReference type="EMBL" id="CP034593">
    <property type="protein sequence ID" value="AZQ76837.1"/>
    <property type="molecule type" value="Genomic_DNA"/>
</dbReference>
<dbReference type="PROSITE" id="PS50977">
    <property type="entry name" value="HTH_TETR_2"/>
    <property type="match status" value="1"/>
</dbReference>
<sequence length="183" mass="21234">MSQATKELLARSLKEQLLTTRLNRVTVSGLTAQAGINRQTFYYHFADVYDLAAWVFEQEIANHIMEHASYDQWADGYRKLLRYMNANMEQTQAVMNSLSHRRRDAFFLGQFQLMMEAIVTELEGDIVLSTVDRQFIVDHYASIVHGHLLRWLLTDGQEDPDMLVTRIQKILRGSVRDALERLA</sequence>
<dbReference type="PANTHER" id="PTHR43479:SF7">
    <property type="entry name" value="TETR-FAMILY TRANSCRIPTIONAL REGULATOR"/>
    <property type="match status" value="1"/>
</dbReference>
<dbReference type="Gene3D" id="1.10.357.10">
    <property type="entry name" value="Tetracycline Repressor, domain 2"/>
    <property type="match status" value="1"/>
</dbReference>
<dbReference type="Proteomes" id="UP000280344">
    <property type="component" value="Chromosome"/>
</dbReference>
<dbReference type="AlphaFoldDB" id="A0A3Q9G1J3"/>
<dbReference type="OrthoDB" id="9810250at2"/>
<evidence type="ECO:0000259" key="3">
    <source>
        <dbReference type="PROSITE" id="PS50977"/>
    </source>
</evidence>
<dbReference type="InterPro" id="IPR050624">
    <property type="entry name" value="HTH-type_Tx_Regulator"/>
</dbReference>
<dbReference type="InterPro" id="IPR009057">
    <property type="entry name" value="Homeodomain-like_sf"/>
</dbReference>
<feature type="domain" description="HTH tetR-type" evidence="3">
    <location>
        <begin position="3"/>
        <end position="63"/>
    </location>
</feature>
<dbReference type="InterPro" id="IPR001647">
    <property type="entry name" value="HTH_TetR"/>
</dbReference>
<proteinExistence type="predicted"/>
<dbReference type="SUPFAM" id="SSF46689">
    <property type="entry name" value="Homeodomain-like"/>
    <property type="match status" value="1"/>
</dbReference>
<protein>
    <submittedName>
        <fullName evidence="4">Transcriptional regulator</fullName>
    </submittedName>
</protein>
<evidence type="ECO:0000313" key="4">
    <source>
        <dbReference type="EMBL" id="AZQ76837.1"/>
    </source>
</evidence>
<dbReference type="KEGG" id="flh:EJ997_05240"/>
<accession>A0A3Q9G1J3</accession>
<dbReference type="RefSeq" id="WP_126703643.1">
    <property type="nucleotide sequence ID" value="NZ_CP034593.1"/>
</dbReference>
<evidence type="ECO:0000313" key="5">
    <source>
        <dbReference type="Proteomes" id="UP000280344"/>
    </source>
</evidence>
<dbReference type="Pfam" id="PF14278">
    <property type="entry name" value="TetR_C_8"/>
    <property type="match status" value="1"/>
</dbReference>
<keyword evidence="5" id="KW-1185">Reference proteome</keyword>
<evidence type="ECO:0000256" key="1">
    <source>
        <dbReference type="ARBA" id="ARBA00023125"/>
    </source>
</evidence>
<feature type="DNA-binding region" description="H-T-H motif" evidence="2">
    <location>
        <begin position="26"/>
        <end position="45"/>
    </location>
</feature>
<dbReference type="InterPro" id="IPR039532">
    <property type="entry name" value="TetR_C_Firmicutes"/>
</dbReference>
<dbReference type="PANTHER" id="PTHR43479">
    <property type="entry name" value="ACREF/ENVCD OPERON REPRESSOR-RELATED"/>
    <property type="match status" value="1"/>
</dbReference>
<gene>
    <name evidence="4" type="ORF">EJ997_05240</name>
</gene>
<name>A0A3Q9G1J3_9ACTO</name>
<dbReference type="GO" id="GO:0003677">
    <property type="term" value="F:DNA binding"/>
    <property type="evidence" value="ECO:0007669"/>
    <property type="project" value="UniProtKB-UniRule"/>
</dbReference>